<dbReference type="Proteomes" id="UP000193380">
    <property type="component" value="Unassembled WGS sequence"/>
</dbReference>
<evidence type="ECO:0000313" key="7">
    <source>
        <dbReference type="Proteomes" id="UP000193380"/>
    </source>
</evidence>
<dbReference type="SUPFAM" id="SSF144074">
    <property type="entry name" value="E2F-DP heterodimerization region"/>
    <property type="match status" value="1"/>
</dbReference>
<accession>A0A060YNV5</accession>
<dbReference type="InterPro" id="IPR037241">
    <property type="entry name" value="E2F-DP_heterodim"/>
</dbReference>
<dbReference type="EMBL" id="FR911428">
    <property type="protein sequence ID" value="CDQ91144.1"/>
    <property type="molecule type" value="Genomic_DNA"/>
</dbReference>
<evidence type="ECO:0000256" key="2">
    <source>
        <dbReference type="ARBA" id="ARBA00023015"/>
    </source>
</evidence>
<dbReference type="GO" id="GO:0003677">
    <property type="term" value="F:DNA binding"/>
    <property type="evidence" value="ECO:0007669"/>
    <property type="project" value="UniProtKB-KW"/>
</dbReference>
<dbReference type="GO" id="GO:0046983">
    <property type="term" value="F:protein dimerization activity"/>
    <property type="evidence" value="ECO:0007669"/>
    <property type="project" value="InterPro"/>
</dbReference>
<evidence type="ECO:0000259" key="5">
    <source>
        <dbReference type="Pfam" id="PF16421"/>
    </source>
</evidence>
<protein>
    <recommendedName>
        <fullName evidence="5">E2F transcription factor CC-MB domain-containing protein</fullName>
    </recommendedName>
</protein>
<sequence>MAYVKHEDLCSAFKGDTLLAIRAPTGTQLEVPIPESVSVCIIIPISEDVVYYLYKKNTMFMITFQTAPF</sequence>
<evidence type="ECO:0000256" key="4">
    <source>
        <dbReference type="ARBA" id="ARBA00023163"/>
    </source>
</evidence>
<keyword evidence="4" id="KW-0804">Transcription</keyword>
<reference evidence="6" key="2">
    <citation type="submission" date="2014-03" db="EMBL/GenBank/DDBJ databases">
        <authorList>
            <person name="Genoscope - CEA"/>
        </authorList>
    </citation>
    <scope>NUCLEOTIDE SEQUENCE</scope>
</reference>
<dbReference type="InterPro" id="IPR032198">
    <property type="entry name" value="E2F_CC-MB"/>
</dbReference>
<evidence type="ECO:0000256" key="3">
    <source>
        <dbReference type="ARBA" id="ARBA00023125"/>
    </source>
</evidence>
<keyword evidence="3" id="KW-0238">DNA-binding</keyword>
<dbReference type="AlphaFoldDB" id="A0A060YNV5"/>
<dbReference type="Pfam" id="PF16421">
    <property type="entry name" value="E2F_CC-MB"/>
    <property type="match status" value="1"/>
</dbReference>
<name>A0A060YNV5_ONCMY</name>
<dbReference type="Gene3D" id="6.10.250.540">
    <property type="match status" value="1"/>
</dbReference>
<dbReference type="STRING" id="8022.A0A060YNV5"/>
<gene>
    <name evidence="6" type="ORF">GSONMT00014671001</name>
</gene>
<feature type="domain" description="E2F transcription factor CC-MB" evidence="5">
    <location>
        <begin position="2"/>
        <end position="41"/>
    </location>
</feature>
<keyword evidence="2" id="KW-0805">Transcription regulation</keyword>
<evidence type="ECO:0000313" key="6">
    <source>
        <dbReference type="EMBL" id="CDQ91144.1"/>
    </source>
</evidence>
<evidence type="ECO:0000256" key="1">
    <source>
        <dbReference type="ARBA" id="ARBA00010940"/>
    </source>
</evidence>
<reference evidence="6" key="1">
    <citation type="journal article" date="2014" name="Nat. Commun.">
        <title>The rainbow trout genome provides novel insights into evolution after whole-genome duplication in vertebrates.</title>
        <authorList>
            <person name="Berthelot C."/>
            <person name="Brunet F."/>
            <person name="Chalopin D."/>
            <person name="Juanchich A."/>
            <person name="Bernard M."/>
            <person name="Noel B."/>
            <person name="Bento P."/>
            <person name="Da Silva C."/>
            <person name="Labadie K."/>
            <person name="Alberti A."/>
            <person name="Aury J.M."/>
            <person name="Louis A."/>
            <person name="Dehais P."/>
            <person name="Bardou P."/>
            <person name="Montfort J."/>
            <person name="Klopp C."/>
            <person name="Cabau C."/>
            <person name="Gaspin C."/>
            <person name="Thorgaard G.H."/>
            <person name="Boussaha M."/>
            <person name="Quillet E."/>
            <person name="Guyomard R."/>
            <person name="Galiana D."/>
            <person name="Bobe J."/>
            <person name="Volff J.N."/>
            <person name="Genet C."/>
            <person name="Wincker P."/>
            <person name="Jaillon O."/>
            <person name="Roest Crollius H."/>
            <person name="Guiguen Y."/>
        </authorList>
    </citation>
    <scope>NUCLEOTIDE SEQUENCE [LARGE SCALE GENOMIC DNA]</scope>
</reference>
<dbReference type="PaxDb" id="8022-A0A060YNV5"/>
<organism evidence="6 7">
    <name type="scientific">Oncorhynchus mykiss</name>
    <name type="common">Rainbow trout</name>
    <name type="synonym">Salmo gairdneri</name>
    <dbReference type="NCBI Taxonomy" id="8022"/>
    <lineage>
        <taxon>Eukaryota</taxon>
        <taxon>Metazoa</taxon>
        <taxon>Chordata</taxon>
        <taxon>Craniata</taxon>
        <taxon>Vertebrata</taxon>
        <taxon>Euteleostomi</taxon>
        <taxon>Actinopterygii</taxon>
        <taxon>Neopterygii</taxon>
        <taxon>Teleostei</taxon>
        <taxon>Protacanthopterygii</taxon>
        <taxon>Salmoniformes</taxon>
        <taxon>Salmonidae</taxon>
        <taxon>Salmoninae</taxon>
        <taxon>Oncorhynchus</taxon>
    </lineage>
</organism>
<proteinExistence type="inferred from homology"/>
<comment type="similarity">
    <text evidence="1">Belongs to the E2F/DP family.</text>
</comment>